<dbReference type="GO" id="GO:0005509">
    <property type="term" value="F:calcium ion binding"/>
    <property type="evidence" value="ECO:0007669"/>
    <property type="project" value="InterPro"/>
</dbReference>
<evidence type="ECO:0000256" key="1">
    <source>
        <dbReference type="SAM" id="Phobius"/>
    </source>
</evidence>
<dbReference type="GO" id="GO:0055074">
    <property type="term" value="P:calcium ion homeostasis"/>
    <property type="evidence" value="ECO:0007669"/>
    <property type="project" value="TreeGrafter"/>
</dbReference>
<comment type="caution">
    <text evidence="3">The sequence shown here is derived from an EMBL/GenBank/DDBJ whole genome shotgun (WGS) entry which is preliminary data.</text>
</comment>
<dbReference type="PROSITE" id="PS00018">
    <property type="entry name" value="EF_HAND_1"/>
    <property type="match status" value="1"/>
</dbReference>
<feature type="non-terminal residue" evidence="3">
    <location>
        <position position="399"/>
    </location>
</feature>
<accession>A0A3M7SNL2</accession>
<keyword evidence="4" id="KW-1185">Reference proteome</keyword>
<dbReference type="Proteomes" id="UP000276133">
    <property type="component" value="Unassembled WGS sequence"/>
</dbReference>
<dbReference type="AlphaFoldDB" id="A0A3M7SNL2"/>
<evidence type="ECO:0000313" key="3">
    <source>
        <dbReference type="EMBL" id="RNA37336.1"/>
    </source>
</evidence>
<proteinExistence type="predicted"/>
<feature type="domain" description="EF-hand" evidence="2">
    <location>
        <begin position="68"/>
        <end position="103"/>
    </location>
</feature>
<keyword evidence="1" id="KW-1133">Transmembrane helix</keyword>
<dbReference type="InterPro" id="IPR002048">
    <property type="entry name" value="EF_hand_dom"/>
</dbReference>
<feature type="transmembrane region" description="Helical" evidence="1">
    <location>
        <begin position="34"/>
        <end position="53"/>
    </location>
</feature>
<dbReference type="EMBL" id="REGN01001058">
    <property type="protein sequence ID" value="RNA37336.1"/>
    <property type="molecule type" value="Genomic_DNA"/>
</dbReference>
<keyword evidence="1" id="KW-0472">Membrane</keyword>
<keyword evidence="1" id="KW-0812">Transmembrane</keyword>
<evidence type="ECO:0000313" key="4">
    <source>
        <dbReference type="Proteomes" id="UP000276133"/>
    </source>
</evidence>
<evidence type="ECO:0000259" key="2">
    <source>
        <dbReference type="PROSITE" id="PS50222"/>
    </source>
</evidence>
<dbReference type="PANTHER" id="PTHR16213:SF78">
    <property type="entry name" value="SELENOPROTEIN N"/>
    <property type="match status" value="1"/>
</dbReference>
<dbReference type="InterPro" id="IPR018247">
    <property type="entry name" value="EF_Hand_1_Ca_BS"/>
</dbReference>
<organism evidence="3 4">
    <name type="scientific">Brachionus plicatilis</name>
    <name type="common">Marine rotifer</name>
    <name type="synonym">Brachionus muelleri</name>
    <dbReference type="NCBI Taxonomy" id="10195"/>
    <lineage>
        <taxon>Eukaryota</taxon>
        <taxon>Metazoa</taxon>
        <taxon>Spiralia</taxon>
        <taxon>Gnathifera</taxon>
        <taxon>Rotifera</taxon>
        <taxon>Eurotatoria</taxon>
        <taxon>Monogononta</taxon>
        <taxon>Pseudotrocha</taxon>
        <taxon>Ploima</taxon>
        <taxon>Brachionidae</taxon>
        <taxon>Brachionus</taxon>
    </lineage>
</organism>
<dbReference type="GO" id="GO:0005789">
    <property type="term" value="C:endoplasmic reticulum membrane"/>
    <property type="evidence" value="ECO:0007669"/>
    <property type="project" value="TreeGrafter"/>
</dbReference>
<dbReference type="PANTHER" id="PTHR16213">
    <property type="entry name" value="SELENOPROTEIN N"/>
    <property type="match status" value="1"/>
</dbReference>
<gene>
    <name evidence="3" type="ORF">BpHYR1_012664</name>
</gene>
<dbReference type="OrthoDB" id="10062435at2759"/>
<dbReference type="PROSITE" id="PS50222">
    <property type="entry name" value="EF_HAND_2"/>
    <property type="match status" value="1"/>
</dbReference>
<protein>
    <submittedName>
        <fullName evidence="3">Seleno N</fullName>
    </submittedName>
</protein>
<name>A0A3M7SNL2_BRAPC</name>
<reference evidence="3 4" key="1">
    <citation type="journal article" date="2018" name="Sci. Rep.">
        <title>Genomic signatures of local adaptation to the degree of environmental predictability in rotifers.</title>
        <authorList>
            <person name="Franch-Gras L."/>
            <person name="Hahn C."/>
            <person name="Garcia-Roger E.M."/>
            <person name="Carmona M.J."/>
            <person name="Serra M."/>
            <person name="Gomez A."/>
        </authorList>
    </citation>
    <scope>NUCLEOTIDE SEQUENCE [LARGE SCALE GENOMIC DNA]</scope>
    <source>
        <strain evidence="3">HYR1</strain>
    </source>
</reference>
<sequence>MKRHKKGIGDHQTKMTRSQAVNDKYKIECKMSTLCIVLFTIISSIILTNFYLLKSSLGGDHGFNSNLPISADVLILYQKYDLNSDGSIDINEFEPLALKFLEIKLDHDYDVAISDDDEFITLNAFFEPIDTTKLSSNKYEFLTNSDSIKSLKNWKEPNRPSLNFGCKDFEFFLPQNINNVQIGQVWDLIPRLKSDSDQLSNKRYNPSEPDKNQIILFRLLQMFQKKPFLMSRFPPQGTSLVVRAKNKKYLDIYFRIHAEFQLNDPPYLPFWFTPAQFNGRIVISKDSSHIEYFNMYLPNQKCLNIDMEWLNEMNENMEVDIGYVNRMEIVSSMPSLKSVANHTENDKVMKIKVSDSLMKPMNQNRYEKMINLIKWEEEIESSEALSLLEKAFYPFKKIS</sequence>